<dbReference type="EMBL" id="JAPUUL010000464">
    <property type="protein sequence ID" value="KAJ8130589.1"/>
    <property type="molecule type" value="Genomic_DNA"/>
</dbReference>
<proteinExistence type="predicted"/>
<evidence type="ECO:0000313" key="2">
    <source>
        <dbReference type="Proteomes" id="UP001153332"/>
    </source>
</evidence>
<protein>
    <submittedName>
        <fullName evidence="1">Uncharacterized protein</fullName>
    </submittedName>
</protein>
<evidence type="ECO:0000313" key="1">
    <source>
        <dbReference type="EMBL" id="KAJ8130589.1"/>
    </source>
</evidence>
<reference evidence="1" key="1">
    <citation type="submission" date="2022-12" db="EMBL/GenBank/DDBJ databases">
        <title>Genome Sequence of Lasiodiplodia mahajangana.</title>
        <authorList>
            <person name="Buettner E."/>
        </authorList>
    </citation>
    <scope>NUCLEOTIDE SEQUENCE</scope>
    <source>
        <strain evidence="1">VT137</strain>
    </source>
</reference>
<keyword evidence="2" id="KW-1185">Reference proteome</keyword>
<sequence>MADVTVMSQPVLAQTKSTFTPIISQTHISNDNHDVFTPAKHLDFNEMPTVHTMKELGFTESTGVSPIAVSEPFKLFTEEAVMRMRQEVLSPEVFENCQYSSNLAHCYLRGFANKYAPFVYDVWKNPETLAIVSKIAGIDLVPEMDLEIAHINISVKSEDEKREELEAVAERANYEADEGIGGCPWEDDKPIVGWHTDSYPFVCVTMLSDCTDMVGGETALRTGNGDIMKVRGPQMARLRSSVTGQIYRAPSSSDPGDDTVLTTVRPISNINDLYNQFAEYRLQMLEERIRLQLKEIHDLSAAGRRVSTKKLKSFFEEQEKFLAHMNKEMVDDEDVVVGNIQQDHITPTTPSKSKKRHALRLGCRLCIMVQESISYRDDKPDGFPYHVRYAFKALNPCWARDGTGPEWLVPQKQKQEAAKLKSSSEHSDDDELVLKRYLHEVDKDPTPNGLGSLLAADADEVVNEARKSWLVLEFYGPGAHVVLPMELATNDEMEKLMQHNMDKQASTGSNENLELANAWLQKCLTSHDACGPSQPGQWLPKRLIDVGTATDETIRLVLGRSLDTKSPYAALSYRWGENTSFVLTSAKLVAYQKEMPLSHLSSTLKDAIKVTRALGLRYLWMDSVCIVQDDPDDWARESAIMAKIYGLSACTIVAASSGSFLGGMFATRNQYQVRPCRIPNPFCMNSRYSFYVKPQYLYRIHDREVKRSGWYNRGWVFQERTLSPRLLIFSGTQILWTCEQMQAAESWPCGRTTENHIDRFESFAEEKARFLKLVDPDDGVTKQHTAWFRFIKEYMNSELTVRADRLVALQGIVSLVEGYTGQSYCGGFWLNDTLPYNLLWTAQVPLLPRPTEYIAPSWSWAALNGEVQLNSRNLRNSVEMIQILGIERIRHIAVQADRNTREALRIAGMLLPLTTVNTGLYEEASRVKPESRKLPKVYRLRNGLRKFFAYLDYLIRAEPSQPPSHFIRERRKRVTYEVDFRRRQREVEARTQRVFEDLERGVKFQEIEEDLIERKHVSGIKNIQDAICFLDTPMDKSCVTHVLCLPVIRASGETSGLLVHPAAGKAGHYERLGTFRIPSWWVRQQPQPKGEEVILLV</sequence>
<accession>A0ACC2JT75</accession>
<name>A0ACC2JT75_9PEZI</name>
<organism evidence="1 2">
    <name type="scientific">Lasiodiplodia mahajangana</name>
    <dbReference type="NCBI Taxonomy" id="1108764"/>
    <lineage>
        <taxon>Eukaryota</taxon>
        <taxon>Fungi</taxon>
        <taxon>Dikarya</taxon>
        <taxon>Ascomycota</taxon>
        <taxon>Pezizomycotina</taxon>
        <taxon>Dothideomycetes</taxon>
        <taxon>Dothideomycetes incertae sedis</taxon>
        <taxon>Botryosphaeriales</taxon>
        <taxon>Botryosphaeriaceae</taxon>
        <taxon>Lasiodiplodia</taxon>
    </lineage>
</organism>
<gene>
    <name evidence="1" type="ORF">O1611_g3038</name>
</gene>
<comment type="caution">
    <text evidence="1">The sequence shown here is derived from an EMBL/GenBank/DDBJ whole genome shotgun (WGS) entry which is preliminary data.</text>
</comment>
<dbReference type="Proteomes" id="UP001153332">
    <property type="component" value="Unassembled WGS sequence"/>
</dbReference>